<name>F8FFI0_PAEMK</name>
<dbReference type="KEGG" id="pms:KNP414_03669"/>
<dbReference type="HOGENOM" id="CLU_3155708_0_0_9"/>
<evidence type="ECO:0000313" key="3">
    <source>
        <dbReference type="Proteomes" id="UP000006620"/>
    </source>
</evidence>
<organism evidence="2 3">
    <name type="scientific">Paenibacillus mucilaginosus (strain KNP414)</name>
    <dbReference type="NCBI Taxonomy" id="1036673"/>
    <lineage>
        <taxon>Bacteria</taxon>
        <taxon>Bacillati</taxon>
        <taxon>Bacillota</taxon>
        <taxon>Bacilli</taxon>
        <taxon>Bacillales</taxon>
        <taxon>Paenibacillaceae</taxon>
        <taxon>Paenibacillus</taxon>
    </lineage>
</organism>
<dbReference type="Proteomes" id="UP000006620">
    <property type="component" value="Chromosome"/>
</dbReference>
<protein>
    <submittedName>
        <fullName evidence="2">Uncharacterized protein</fullName>
    </submittedName>
</protein>
<dbReference type="EMBL" id="CP002869">
    <property type="protein sequence ID" value="AEI42208.1"/>
    <property type="molecule type" value="Genomic_DNA"/>
</dbReference>
<feature type="compositionally biased region" description="Acidic residues" evidence="1">
    <location>
        <begin position="39"/>
        <end position="48"/>
    </location>
</feature>
<accession>F8FFI0</accession>
<feature type="compositionally biased region" description="Basic and acidic residues" evidence="1">
    <location>
        <begin position="1"/>
        <end position="29"/>
    </location>
</feature>
<proteinExistence type="predicted"/>
<reference evidence="2 3" key="2">
    <citation type="journal article" date="2013" name="Genome Announc.">
        <title>Genome Sequence of Growth-Improving Paenibacillus mucilaginosus Strain KNP414.</title>
        <authorList>
            <person name="Lu J.J."/>
            <person name="Wang J.F."/>
            <person name="Hu X.F."/>
        </authorList>
    </citation>
    <scope>NUCLEOTIDE SEQUENCE [LARGE SCALE GENOMIC DNA]</scope>
    <source>
        <strain evidence="2 3">KNP414</strain>
    </source>
</reference>
<dbReference type="PATRIC" id="fig|1036673.3.peg.3360"/>
<gene>
    <name evidence="2" type="ordered locus">KNP414_03669</name>
</gene>
<feature type="region of interest" description="Disordered" evidence="1">
    <location>
        <begin position="1"/>
        <end position="48"/>
    </location>
</feature>
<evidence type="ECO:0000256" key="1">
    <source>
        <dbReference type="SAM" id="MobiDB-lite"/>
    </source>
</evidence>
<reference evidence="3" key="1">
    <citation type="submission" date="2011-06" db="EMBL/GenBank/DDBJ databases">
        <title>Complete genome sequence of Paenibacillus mucilaginosus KNP414.</title>
        <authorList>
            <person name="Wang J."/>
            <person name="Hu S."/>
            <person name="Hu X."/>
            <person name="Zhang B."/>
            <person name="Dong D."/>
            <person name="Zhang S."/>
            <person name="Zhao K."/>
            <person name="Wu D."/>
        </authorList>
    </citation>
    <scope>NUCLEOTIDE SEQUENCE [LARGE SCALE GENOMIC DNA]</scope>
    <source>
        <strain evidence="3">KNP414</strain>
    </source>
</reference>
<dbReference type="RefSeq" id="WP_013917365.1">
    <property type="nucleotide sequence ID" value="NC_015690.1"/>
</dbReference>
<dbReference type="AlphaFoldDB" id="F8FFI0"/>
<evidence type="ECO:0000313" key="2">
    <source>
        <dbReference type="EMBL" id="AEI42208.1"/>
    </source>
</evidence>
<sequence>MDEQKERITSVDPKTGKSHEVNLVLDHDGPGSMKLSTEPVEDDSKEGR</sequence>